<dbReference type="Proteomes" id="UP001299068">
    <property type="component" value="Unassembled WGS sequence"/>
</dbReference>
<name>A0ABS7KW48_CLOSR</name>
<evidence type="ECO:0000313" key="1">
    <source>
        <dbReference type="EMBL" id="MBY0755033.1"/>
    </source>
</evidence>
<accession>A0ABS7KW48</accession>
<keyword evidence="2" id="KW-1185">Reference proteome</keyword>
<comment type="caution">
    <text evidence="1">The sequence shown here is derived from an EMBL/GenBank/DDBJ whole genome shotgun (WGS) entry which is preliminary data.</text>
</comment>
<organism evidence="1 2">
    <name type="scientific">Clostridium sardiniense</name>
    <name type="common">Clostridium absonum</name>
    <dbReference type="NCBI Taxonomy" id="29369"/>
    <lineage>
        <taxon>Bacteria</taxon>
        <taxon>Bacillati</taxon>
        <taxon>Bacillota</taxon>
        <taxon>Clostridia</taxon>
        <taxon>Eubacteriales</taxon>
        <taxon>Clostridiaceae</taxon>
        <taxon>Clostridium</taxon>
    </lineage>
</organism>
<sequence>MMDKVRLESKLESVGKKLKDRDCINLISKDLALASLRTMKFANMMNKEN</sequence>
<dbReference type="RefSeq" id="WP_221859983.1">
    <property type="nucleotide sequence ID" value="NZ_JAIKTU010000004.1"/>
</dbReference>
<gene>
    <name evidence="1" type="ORF">K5V21_06135</name>
</gene>
<proteinExistence type="predicted"/>
<protein>
    <submittedName>
        <fullName evidence="1">Uncharacterized protein</fullName>
    </submittedName>
</protein>
<reference evidence="1 2" key="1">
    <citation type="journal article" date="2021" name="Cell Host Microbe">
        <title>in vivo commensal control of Clostridioides difficile virulence.</title>
        <authorList>
            <person name="Girinathan B.P."/>
            <person name="Dibenedetto N."/>
            <person name="Worley J.N."/>
            <person name="Peltier J."/>
            <person name="Arrieta-Ortiz M.L."/>
            <person name="Rupa Christinal Immanuel S."/>
            <person name="Lavin R."/>
            <person name="Delaney M.L."/>
            <person name="Cummins C."/>
            <person name="Hoffmann M."/>
            <person name="Luo Y."/>
            <person name="Gonzalez-Escalona N."/>
            <person name="Allard M."/>
            <person name="Onderdonk A.B."/>
            <person name="Gerber G.K."/>
            <person name="Sonenshein A.L."/>
            <person name="Baliga N."/>
            <person name="Dupuy B."/>
            <person name="Bry L."/>
        </authorList>
    </citation>
    <scope>NUCLEOTIDE SEQUENCE [LARGE SCALE GENOMIC DNA]</scope>
    <source>
        <strain evidence="1 2">DSM 599</strain>
    </source>
</reference>
<evidence type="ECO:0000313" key="2">
    <source>
        <dbReference type="Proteomes" id="UP001299068"/>
    </source>
</evidence>
<dbReference type="EMBL" id="JAIKTU010000004">
    <property type="protein sequence ID" value="MBY0755033.1"/>
    <property type="molecule type" value="Genomic_DNA"/>
</dbReference>